<protein>
    <recommendedName>
        <fullName evidence="8">Rhodopsin domain-containing protein</fullName>
    </recommendedName>
</protein>
<dbReference type="Pfam" id="PF20684">
    <property type="entry name" value="Fung_rhodopsin"/>
    <property type="match status" value="1"/>
</dbReference>
<accession>A0ABR4HWX8</accession>
<evidence type="ECO:0000313" key="10">
    <source>
        <dbReference type="Proteomes" id="UP001610334"/>
    </source>
</evidence>
<feature type="transmembrane region" description="Helical" evidence="7">
    <location>
        <begin position="16"/>
        <end position="38"/>
    </location>
</feature>
<dbReference type="InterPro" id="IPR049326">
    <property type="entry name" value="Rhodopsin_dom_fungi"/>
</dbReference>
<keyword evidence="10" id="KW-1185">Reference proteome</keyword>
<dbReference type="InterPro" id="IPR052337">
    <property type="entry name" value="SAT4-like"/>
</dbReference>
<evidence type="ECO:0000256" key="7">
    <source>
        <dbReference type="SAM" id="Phobius"/>
    </source>
</evidence>
<feature type="transmembrane region" description="Helical" evidence="7">
    <location>
        <begin position="204"/>
        <end position="229"/>
    </location>
</feature>
<keyword evidence="2 7" id="KW-0812">Transmembrane</keyword>
<name>A0ABR4HWX8_9EURO</name>
<feature type="transmembrane region" description="Helical" evidence="7">
    <location>
        <begin position="249"/>
        <end position="270"/>
    </location>
</feature>
<feature type="transmembrane region" description="Helical" evidence="7">
    <location>
        <begin position="99"/>
        <end position="117"/>
    </location>
</feature>
<evidence type="ECO:0000256" key="2">
    <source>
        <dbReference type="ARBA" id="ARBA00022692"/>
    </source>
</evidence>
<organism evidence="9 10">
    <name type="scientific">Aspergillus granulosus</name>
    <dbReference type="NCBI Taxonomy" id="176169"/>
    <lineage>
        <taxon>Eukaryota</taxon>
        <taxon>Fungi</taxon>
        <taxon>Dikarya</taxon>
        <taxon>Ascomycota</taxon>
        <taxon>Pezizomycotina</taxon>
        <taxon>Eurotiomycetes</taxon>
        <taxon>Eurotiomycetidae</taxon>
        <taxon>Eurotiales</taxon>
        <taxon>Aspergillaceae</taxon>
        <taxon>Aspergillus</taxon>
        <taxon>Aspergillus subgen. Nidulantes</taxon>
    </lineage>
</organism>
<evidence type="ECO:0000313" key="9">
    <source>
        <dbReference type="EMBL" id="KAL2819222.1"/>
    </source>
</evidence>
<evidence type="ECO:0000256" key="5">
    <source>
        <dbReference type="ARBA" id="ARBA00038359"/>
    </source>
</evidence>
<feature type="transmembrane region" description="Helical" evidence="7">
    <location>
        <begin position="50"/>
        <end position="68"/>
    </location>
</feature>
<proteinExistence type="inferred from homology"/>
<feature type="transmembrane region" description="Helical" evidence="7">
    <location>
        <begin position="171"/>
        <end position="192"/>
    </location>
</feature>
<dbReference type="PANTHER" id="PTHR33048">
    <property type="entry name" value="PTH11-LIKE INTEGRAL MEMBRANE PROTEIN (AFU_ORTHOLOGUE AFUA_5G11245)"/>
    <property type="match status" value="1"/>
</dbReference>
<dbReference type="PANTHER" id="PTHR33048:SF156">
    <property type="entry name" value="INTEGRAL MEMBRANE PROTEIN"/>
    <property type="match status" value="1"/>
</dbReference>
<gene>
    <name evidence="9" type="ORF">BJX63DRAFT_31785</name>
</gene>
<feature type="region of interest" description="Disordered" evidence="6">
    <location>
        <begin position="291"/>
        <end position="310"/>
    </location>
</feature>
<evidence type="ECO:0000256" key="4">
    <source>
        <dbReference type="ARBA" id="ARBA00023136"/>
    </source>
</evidence>
<keyword evidence="4 7" id="KW-0472">Membrane</keyword>
<keyword evidence="3 7" id="KW-1133">Transmembrane helix</keyword>
<dbReference type="Proteomes" id="UP001610334">
    <property type="component" value="Unassembled WGS sequence"/>
</dbReference>
<comment type="subcellular location">
    <subcellularLocation>
        <location evidence="1">Membrane</location>
        <topology evidence="1">Multi-pass membrane protein</topology>
    </subcellularLocation>
</comment>
<comment type="similarity">
    <text evidence="5">Belongs to the SAT4 family.</text>
</comment>
<evidence type="ECO:0000256" key="3">
    <source>
        <dbReference type="ARBA" id="ARBA00022989"/>
    </source>
</evidence>
<dbReference type="EMBL" id="JBFXLT010000011">
    <property type="protein sequence ID" value="KAL2819222.1"/>
    <property type="molecule type" value="Genomic_DNA"/>
</dbReference>
<feature type="domain" description="Rhodopsin" evidence="8">
    <location>
        <begin position="34"/>
        <end position="272"/>
    </location>
</feature>
<evidence type="ECO:0000259" key="8">
    <source>
        <dbReference type="Pfam" id="PF20684"/>
    </source>
</evidence>
<sequence>MAEQVLEICDETRQSLLLSVSILFIILSTIATALRYISRRIGNLGWHREDVLILLGWLLLLAFIGANIDLKYGGIGLHDACVTQAQQHMYSIFVLSNSYIYFLVVVPPRLAVLSLYISIFDIRRWTNMLCHAVGTVIVINMLTGLVVCSVVCRPSRVLWDHTVQCSQCLNLKIITLSTRIVNVIIDFIMLVLPIRHVLGLQMKMALKFGVLVTFALGNIGFIAAIVSLTRINNASVRPDPTWTGATIRMWATVEAGMYLLAACLVSYVPLIKWVWFRLRIAYPGGYESWLEDQQGSRHEGPSREELMPWA</sequence>
<evidence type="ECO:0000256" key="1">
    <source>
        <dbReference type="ARBA" id="ARBA00004141"/>
    </source>
</evidence>
<reference evidence="9 10" key="1">
    <citation type="submission" date="2024-07" db="EMBL/GenBank/DDBJ databases">
        <title>Section-level genome sequencing and comparative genomics of Aspergillus sections Usti and Cavernicolus.</title>
        <authorList>
            <consortium name="Lawrence Berkeley National Laboratory"/>
            <person name="Nybo J.L."/>
            <person name="Vesth T.C."/>
            <person name="Theobald S."/>
            <person name="Frisvad J.C."/>
            <person name="Larsen T.O."/>
            <person name="Kjaerboelling I."/>
            <person name="Rothschild-Mancinelli K."/>
            <person name="Lyhne E.K."/>
            <person name="Kogle M.E."/>
            <person name="Barry K."/>
            <person name="Clum A."/>
            <person name="Na H."/>
            <person name="Ledsgaard L."/>
            <person name="Lin J."/>
            <person name="Lipzen A."/>
            <person name="Kuo A."/>
            <person name="Riley R."/>
            <person name="Mondo S."/>
            <person name="Labutti K."/>
            <person name="Haridas S."/>
            <person name="Pangalinan J."/>
            <person name="Salamov A.A."/>
            <person name="Simmons B.A."/>
            <person name="Magnuson J.K."/>
            <person name="Chen J."/>
            <person name="Drula E."/>
            <person name="Henrissat B."/>
            <person name="Wiebenga A."/>
            <person name="Lubbers R.J."/>
            <person name="Gomes A.C."/>
            <person name="Makela M.R."/>
            <person name="Stajich J."/>
            <person name="Grigoriev I.V."/>
            <person name="Mortensen U.H."/>
            <person name="De Vries R.P."/>
            <person name="Baker S.E."/>
            <person name="Andersen M.R."/>
        </authorList>
    </citation>
    <scope>NUCLEOTIDE SEQUENCE [LARGE SCALE GENOMIC DNA]</scope>
    <source>
        <strain evidence="9 10">CBS 588.65</strain>
    </source>
</reference>
<feature type="compositionally biased region" description="Basic and acidic residues" evidence="6">
    <location>
        <begin position="294"/>
        <end position="310"/>
    </location>
</feature>
<comment type="caution">
    <text evidence="9">The sequence shown here is derived from an EMBL/GenBank/DDBJ whole genome shotgun (WGS) entry which is preliminary data.</text>
</comment>
<feature type="transmembrane region" description="Helical" evidence="7">
    <location>
        <begin position="129"/>
        <end position="151"/>
    </location>
</feature>
<evidence type="ECO:0000256" key="6">
    <source>
        <dbReference type="SAM" id="MobiDB-lite"/>
    </source>
</evidence>